<reference evidence="2" key="1">
    <citation type="submission" date="2023-06" db="EMBL/GenBank/DDBJ databases">
        <title>Genome-scale phylogeny and comparative genomics of the fungal order Sordariales.</title>
        <authorList>
            <consortium name="Lawrence Berkeley National Laboratory"/>
            <person name="Hensen N."/>
            <person name="Bonometti L."/>
            <person name="Westerberg I."/>
            <person name="Brannstrom I.O."/>
            <person name="Guillou S."/>
            <person name="Cros-Aarteil S."/>
            <person name="Calhoun S."/>
            <person name="Haridas S."/>
            <person name="Kuo A."/>
            <person name="Mondo S."/>
            <person name="Pangilinan J."/>
            <person name="Riley R."/>
            <person name="Labutti K."/>
            <person name="Andreopoulos B."/>
            <person name="Lipzen A."/>
            <person name="Chen C."/>
            <person name="Yanf M."/>
            <person name="Daum C."/>
            <person name="Ng V."/>
            <person name="Clum A."/>
            <person name="Steindorff A."/>
            <person name="Ohm R."/>
            <person name="Martin F."/>
            <person name="Silar P."/>
            <person name="Natvig D."/>
            <person name="Lalanne C."/>
            <person name="Gautier V."/>
            <person name="Ament-Velasquez S.L."/>
            <person name="Kruys A."/>
            <person name="Hutchinson M.I."/>
            <person name="Powell A.J."/>
            <person name="Barry K."/>
            <person name="Miller A.N."/>
            <person name="Grigoriev I.V."/>
            <person name="Debuchy R."/>
            <person name="Gladieux P."/>
            <person name="Thoren M.H."/>
            <person name="Johannesson H."/>
        </authorList>
    </citation>
    <scope>NUCLEOTIDE SEQUENCE</scope>
    <source>
        <strain evidence="2">SMH4607-1</strain>
    </source>
</reference>
<organism evidence="2 3">
    <name type="scientific">Lasiosphaeris hirsuta</name>
    <dbReference type="NCBI Taxonomy" id="260670"/>
    <lineage>
        <taxon>Eukaryota</taxon>
        <taxon>Fungi</taxon>
        <taxon>Dikarya</taxon>
        <taxon>Ascomycota</taxon>
        <taxon>Pezizomycotina</taxon>
        <taxon>Sordariomycetes</taxon>
        <taxon>Sordariomycetidae</taxon>
        <taxon>Sordariales</taxon>
        <taxon>Lasiosphaeriaceae</taxon>
        <taxon>Lasiosphaeris</taxon>
    </lineage>
</organism>
<feature type="signal peptide" evidence="1">
    <location>
        <begin position="1"/>
        <end position="24"/>
    </location>
</feature>
<accession>A0AA40AS55</accession>
<evidence type="ECO:0000313" key="3">
    <source>
        <dbReference type="Proteomes" id="UP001172102"/>
    </source>
</evidence>
<dbReference type="AlphaFoldDB" id="A0AA40AS55"/>
<keyword evidence="3" id="KW-1185">Reference proteome</keyword>
<keyword evidence="1" id="KW-0732">Signal</keyword>
<dbReference type="Proteomes" id="UP001172102">
    <property type="component" value="Unassembled WGS sequence"/>
</dbReference>
<evidence type="ECO:0000313" key="2">
    <source>
        <dbReference type="EMBL" id="KAK0721015.1"/>
    </source>
</evidence>
<dbReference type="EMBL" id="JAUKUA010000003">
    <property type="protein sequence ID" value="KAK0721015.1"/>
    <property type="molecule type" value="Genomic_DNA"/>
</dbReference>
<evidence type="ECO:0000256" key="1">
    <source>
        <dbReference type="SAM" id="SignalP"/>
    </source>
</evidence>
<proteinExistence type="predicted"/>
<sequence>MSWSPWHRVMLTLLIWITLEFSCASRSQVSLQLLSTCQRSARRLSKPSPRVPNRDFNSRFIMTTFTNSISDKLGISNITPVGKECT</sequence>
<name>A0AA40AS55_9PEZI</name>
<feature type="chain" id="PRO_5041441854" evidence="1">
    <location>
        <begin position="25"/>
        <end position="86"/>
    </location>
</feature>
<protein>
    <submittedName>
        <fullName evidence="2">Uncharacterized protein</fullName>
    </submittedName>
</protein>
<comment type="caution">
    <text evidence="2">The sequence shown here is derived from an EMBL/GenBank/DDBJ whole genome shotgun (WGS) entry which is preliminary data.</text>
</comment>
<gene>
    <name evidence="2" type="ORF">B0H67DRAFT_577950</name>
</gene>